<feature type="signal peptide" evidence="2">
    <location>
        <begin position="1"/>
        <end position="16"/>
    </location>
</feature>
<feature type="compositionally biased region" description="Low complexity" evidence="1">
    <location>
        <begin position="22"/>
        <end position="46"/>
    </location>
</feature>
<reference evidence="4 5" key="1">
    <citation type="submission" date="2021-03" db="EMBL/GenBank/DDBJ databases">
        <title>Enterococcal diversity collection.</title>
        <authorList>
            <person name="Gilmore M.S."/>
            <person name="Schwartzman J."/>
            <person name="Van Tyne D."/>
            <person name="Martin M."/>
            <person name="Earl A.M."/>
            <person name="Manson A.L."/>
            <person name="Straub T."/>
            <person name="Salamzade R."/>
            <person name="Saavedra J."/>
            <person name="Lebreton F."/>
            <person name="Prichula J."/>
            <person name="Schaufler K."/>
            <person name="Gaca A."/>
            <person name="Sgardioli B."/>
            <person name="Wagenaar J."/>
            <person name="Strong T."/>
        </authorList>
    </citation>
    <scope>NUCLEOTIDE SEQUENCE [LARGE SCALE GENOMIC DNA]</scope>
    <source>
        <strain evidence="4 5">669A</strain>
    </source>
</reference>
<name>A0ABS3LAE8_9ENTE</name>
<feature type="domain" description="Cyclophilin-like" evidence="3">
    <location>
        <begin position="62"/>
        <end position="171"/>
    </location>
</feature>
<evidence type="ECO:0000313" key="5">
    <source>
        <dbReference type="Proteomes" id="UP000664601"/>
    </source>
</evidence>
<dbReference type="RefSeq" id="WP_207672989.1">
    <property type="nucleotide sequence ID" value="NZ_JAFREM010000012.1"/>
</dbReference>
<feature type="chain" id="PRO_5045874761" description="Cyclophilin-like domain-containing protein" evidence="2">
    <location>
        <begin position="17"/>
        <end position="174"/>
    </location>
</feature>
<dbReference type="Gene3D" id="2.40.100.20">
    <property type="match status" value="1"/>
</dbReference>
<gene>
    <name evidence="4" type="ORF">JZO70_07800</name>
</gene>
<dbReference type="InterPro" id="IPR029000">
    <property type="entry name" value="Cyclophilin-like_dom_sf"/>
</dbReference>
<dbReference type="EMBL" id="JAFREM010000012">
    <property type="protein sequence ID" value="MBO1306060.1"/>
    <property type="molecule type" value="Genomic_DNA"/>
</dbReference>
<dbReference type="InterPro" id="IPR041183">
    <property type="entry name" value="Cyclophilin-like"/>
</dbReference>
<evidence type="ECO:0000256" key="2">
    <source>
        <dbReference type="SAM" id="SignalP"/>
    </source>
</evidence>
<dbReference type="Proteomes" id="UP000664601">
    <property type="component" value="Unassembled WGS sequence"/>
</dbReference>
<dbReference type="Pfam" id="PF18050">
    <property type="entry name" value="Cyclophil_like2"/>
    <property type="match status" value="1"/>
</dbReference>
<dbReference type="SUPFAM" id="SSF50891">
    <property type="entry name" value="Cyclophilin-like"/>
    <property type="match status" value="1"/>
</dbReference>
<keyword evidence="5" id="KW-1185">Reference proteome</keyword>
<protein>
    <recommendedName>
        <fullName evidence="3">Cyclophilin-like domain-containing protein</fullName>
    </recommendedName>
</protein>
<comment type="caution">
    <text evidence="4">The sequence shown here is derived from an EMBL/GenBank/DDBJ whole genome shotgun (WGS) entry which is preliminary data.</text>
</comment>
<organism evidence="4 5">
    <name type="scientific">Candidatus Enterococcus moelleringii</name>
    <dbReference type="NCBI Taxonomy" id="2815325"/>
    <lineage>
        <taxon>Bacteria</taxon>
        <taxon>Bacillati</taxon>
        <taxon>Bacillota</taxon>
        <taxon>Bacilli</taxon>
        <taxon>Lactobacillales</taxon>
        <taxon>Enterococcaceae</taxon>
        <taxon>Enterococcus</taxon>
    </lineage>
</organism>
<feature type="compositionally biased region" description="Polar residues" evidence="1">
    <location>
        <begin position="47"/>
        <end position="59"/>
    </location>
</feature>
<proteinExistence type="predicted"/>
<evidence type="ECO:0000313" key="4">
    <source>
        <dbReference type="EMBL" id="MBO1306060.1"/>
    </source>
</evidence>
<evidence type="ECO:0000259" key="3">
    <source>
        <dbReference type="Pfam" id="PF18050"/>
    </source>
</evidence>
<dbReference type="PROSITE" id="PS51257">
    <property type="entry name" value="PROKAR_LIPOPROTEIN"/>
    <property type="match status" value="1"/>
</dbReference>
<accession>A0ABS3LAE8</accession>
<evidence type="ECO:0000256" key="1">
    <source>
        <dbReference type="SAM" id="MobiDB-lite"/>
    </source>
</evidence>
<keyword evidence="2" id="KW-0732">Signal</keyword>
<feature type="region of interest" description="Disordered" evidence="1">
    <location>
        <begin position="22"/>
        <end position="59"/>
    </location>
</feature>
<sequence>MKKLLFVAFISGLAFLTGCGSQENTTETEASSSSSTANAASQSSAEPENQSQSDQAQTTIQMTADDTVITGVLDNSAASQAFIETLPQTISMNSYGDREYYASIDEITEPGEEIDDYTNGDICYYPPGPSFAIFYNQEESSNQSGLIKLGEVTSDLAAFGELDDTVEMTIEIAE</sequence>